<organism evidence="2 3">
    <name type="scientific">Lutimaribacter pacificus</name>
    <dbReference type="NCBI Taxonomy" id="391948"/>
    <lineage>
        <taxon>Bacteria</taxon>
        <taxon>Pseudomonadati</taxon>
        <taxon>Pseudomonadota</taxon>
        <taxon>Alphaproteobacteria</taxon>
        <taxon>Rhodobacterales</taxon>
        <taxon>Roseobacteraceae</taxon>
        <taxon>Lutimaribacter</taxon>
    </lineage>
</organism>
<accession>A0A1H0BGW8</accession>
<keyword evidence="1" id="KW-0812">Transmembrane</keyword>
<feature type="transmembrane region" description="Helical" evidence="1">
    <location>
        <begin position="83"/>
        <end position="106"/>
    </location>
</feature>
<keyword evidence="3" id="KW-1185">Reference proteome</keyword>
<dbReference type="EMBL" id="FQZZ01000001">
    <property type="protein sequence ID" value="SHJ56246.1"/>
    <property type="molecule type" value="Genomic_DNA"/>
</dbReference>
<evidence type="ECO:0000256" key="1">
    <source>
        <dbReference type="SAM" id="Phobius"/>
    </source>
</evidence>
<dbReference type="Proteomes" id="UP000324252">
    <property type="component" value="Unassembled WGS sequence"/>
</dbReference>
<gene>
    <name evidence="2" type="ORF">SAMN05444142_101646</name>
</gene>
<feature type="transmembrane region" description="Helical" evidence="1">
    <location>
        <begin position="112"/>
        <end position="132"/>
    </location>
</feature>
<sequence>MSRRNDVSEAPARVMPRRVVPREKAPIAPVAQRKLHVVQGGPVSAGPVVDDPAPGSNRKAIHAFPELAPLEAESETLSDGAPLAAYLLTAVICGTVGGVTGLILFGTIWEVALAYLAAGSAGLVTLALFLLCRRRSNAPEAGRNRLF</sequence>
<keyword evidence="1" id="KW-1133">Transmembrane helix</keyword>
<name>A0A1H0BGW8_9RHOB</name>
<protein>
    <submittedName>
        <fullName evidence="2">Uncharacterized protein</fullName>
    </submittedName>
</protein>
<proteinExistence type="predicted"/>
<dbReference type="AlphaFoldDB" id="A0A1H0BGW8"/>
<evidence type="ECO:0000313" key="3">
    <source>
        <dbReference type="Proteomes" id="UP000324252"/>
    </source>
</evidence>
<evidence type="ECO:0000313" key="2">
    <source>
        <dbReference type="EMBL" id="SHJ56246.1"/>
    </source>
</evidence>
<keyword evidence="1" id="KW-0472">Membrane</keyword>
<dbReference type="RefSeq" id="WP_149786475.1">
    <property type="nucleotide sequence ID" value="NZ_FNIO01000001.1"/>
</dbReference>
<reference evidence="2 3" key="1">
    <citation type="submission" date="2016-11" db="EMBL/GenBank/DDBJ databases">
        <authorList>
            <person name="Varghese N."/>
            <person name="Submissions S."/>
        </authorList>
    </citation>
    <scope>NUCLEOTIDE SEQUENCE [LARGE SCALE GENOMIC DNA]</scope>
    <source>
        <strain evidence="2 3">DSM 29620</strain>
    </source>
</reference>